<dbReference type="EMBL" id="LT558119">
    <property type="protein sequence ID" value="SAM77433.1"/>
    <property type="molecule type" value="Genomic_DNA"/>
</dbReference>
<sequence length="109" mass="11567">MSTRSRTLNCAGSVCNQRMTNLLNTPVPVEMLNCPSGSQGDQSQDLHTLFYTARSNLHQQARAHNGEELRSASLLKRRAATAAVVGSGSAANAFVHVASRPSSRTSSPA</sequence>
<reference evidence="2" key="1">
    <citation type="submission" date="2016-04" db="EMBL/GenBank/DDBJ databases">
        <authorList>
            <person name="Guldener U."/>
            <person name="Guldener U."/>
        </authorList>
    </citation>
    <scope>NUCLEOTIDE SEQUENCE [LARGE SCALE GENOMIC DNA]</scope>
    <source>
        <strain evidence="2">UB2112</strain>
    </source>
</reference>
<organism evidence="1 2">
    <name type="scientific">Ustilago bromivora</name>
    <dbReference type="NCBI Taxonomy" id="307758"/>
    <lineage>
        <taxon>Eukaryota</taxon>
        <taxon>Fungi</taxon>
        <taxon>Dikarya</taxon>
        <taxon>Basidiomycota</taxon>
        <taxon>Ustilaginomycotina</taxon>
        <taxon>Ustilaginomycetes</taxon>
        <taxon>Ustilaginales</taxon>
        <taxon>Ustilaginaceae</taxon>
        <taxon>Ustilago</taxon>
    </lineage>
</organism>
<gene>
    <name evidence="1" type="ORF">UBRO_20541</name>
</gene>
<evidence type="ECO:0000313" key="1">
    <source>
        <dbReference type="EMBL" id="SAM77433.1"/>
    </source>
</evidence>
<name>A0A1K0FZT8_9BASI</name>
<proteinExistence type="predicted"/>
<dbReference type="AlphaFoldDB" id="A0A1K0FZT8"/>
<evidence type="ECO:0000313" key="2">
    <source>
        <dbReference type="Proteomes" id="UP000179920"/>
    </source>
</evidence>
<dbReference type="Proteomes" id="UP000179920">
    <property type="component" value="Chromosome III"/>
</dbReference>
<protein>
    <submittedName>
        <fullName evidence="1">Uncharacterized protein</fullName>
    </submittedName>
</protein>
<accession>A0A1K0FZT8</accession>